<evidence type="ECO:0000256" key="1">
    <source>
        <dbReference type="SAM" id="MobiDB-lite"/>
    </source>
</evidence>
<reference evidence="3" key="1">
    <citation type="submission" date="2021-01" db="EMBL/GenBank/DDBJ databases">
        <authorList>
            <person name="Kaushik A."/>
        </authorList>
    </citation>
    <scope>NUCLEOTIDE SEQUENCE</scope>
    <source>
        <strain evidence="3">AG1-1C</strain>
    </source>
</reference>
<feature type="region of interest" description="Disordered" evidence="1">
    <location>
        <begin position="1"/>
        <end position="48"/>
    </location>
</feature>
<dbReference type="SMART" id="SM00220">
    <property type="entry name" value="S_TKc"/>
    <property type="match status" value="1"/>
</dbReference>
<evidence type="ECO:0000259" key="2">
    <source>
        <dbReference type="PROSITE" id="PS50011"/>
    </source>
</evidence>
<dbReference type="InterPro" id="IPR011009">
    <property type="entry name" value="Kinase-like_dom_sf"/>
</dbReference>
<dbReference type="GO" id="GO:0004674">
    <property type="term" value="F:protein serine/threonine kinase activity"/>
    <property type="evidence" value="ECO:0007669"/>
    <property type="project" value="TreeGrafter"/>
</dbReference>
<dbReference type="PROSITE" id="PS50011">
    <property type="entry name" value="PROTEIN_KINASE_DOM"/>
    <property type="match status" value="1"/>
</dbReference>
<dbReference type="InterPro" id="IPR001245">
    <property type="entry name" value="Ser-Thr/Tyr_kinase_cat_dom"/>
</dbReference>
<dbReference type="PROSITE" id="PS00108">
    <property type="entry name" value="PROTEIN_KINASE_ST"/>
    <property type="match status" value="1"/>
</dbReference>
<dbReference type="EMBL" id="CAJMWS010000092">
    <property type="protein sequence ID" value="CAE6360386.1"/>
    <property type="molecule type" value="Genomic_DNA"/>
</dbReference>
<accession>A0A8H2WE76</accession>
<sequence length="422" mass="46812">MANSLKRPFFDADSLPLLDQNREEPGRLNQETQDAQEEDDRPAKKNRGPRHVCRFCAQSFKSRSHLDLIQGPGPSLCNEDSSGLGIRSKALDPVPQSGVLVNEHGSVFNTEEKETSRSLEVTITRNTDLPTAIEYLTQNGCADVTGELTNVSDHYIFSGGQSDIHKAQLKNGTRVSVKRLREISNSTSDYSKILKRTARELYLWNVSTHTNILELIGLAVVRGKLAMVAPWMEYGSLRIYTTARPDADRCALCAQVAEGLIHMHTSGVVHGDMKGNNIVVSKEGVAKITDFGCATMMREFVVAFTVTTSVNFSARWAAPEIVLETGPPSFESDIYALGMVEKEAITGDVPYKEIRTDVAVVAAILQNKLPDQPDYISSNSKKGDELWCLMKRCWDRVPLSRPSMAEIKNFLKGAMDKYVMHN</sequence>
<evidence type="ECO:0000313" key="4">
    <source>
        <dbReference type="Proteomes" id="UP000663846"/>
    </source>
</evidence>
<dbReference type="Proteomes" id="UP000663846">
    <property type="component" value="Unassembled WGS sequence"/>
</dbReference>
<proteinExistence type="predicted"/>
<dbReference type="PANTHER" id="PTHR44329">
    <property type="entry name" value="SERINE/THREONINE-PROTEIN KINASE TNNI3K-RELATED"/>
    <property type="match status" value="1"/>
</dbReference>
<protein>
    <recommendedName>
        <fullName evidence="2">Protein kinase domain-containing protein</fullName>
    </recommendedName>
</protein>
<comment type="caution">
    <text evidence="3">The sequence shown here is derived from an EMBL/GenBank/DDBJ whole genome shotgun (WGS) entry which is preliminary data.</text>
</comment>
<dbReference type="PANTHER" id="PTHR44329:SF214">
    <property type="entry name" value="PROTEIN KINASE DOMAIN-CONTAINING PROTEIN"/>
    <property type="match status" value="1"/>
</dbReference>
<dbReference type="InterPro" id="IPR008271">
    <property type="entry name" value="Ser/Thr_kinase_AS"/>
</dbReference>
<evidence type="ECO:0000313" key="3">
    <source>
        <dbReference type="EMBL" id="CAE6360386.1"/>
    </source>
</evidence>
<dbReference type="AlphaFoldDB" id="A0A8H2WE76"/>
<dbReference type="Gene3D" id="1.10.510.10">
    <property type="entry name" value="Transferase(Phosphotransferase) domain 1"/>
    <property type="match status" value="1"/>
</dbReference>
<feature type="domain" description="Protein kinase" evidence="2">
    <location>
        <begin position="150"/>
        <end position="419"/>
    </location>
</feature>
<dbReference type="GO" id="GO:0005524">
    <property type="term" value="F:ATP binding"/>
    <property type="evidence" value="ECO:0007669"/>
    <property type="project" value="InterPro"/>
</dbReference>
<dbReference type="InterPro" id="IPR000719">
    <property type="entry name" value="Prot_kinase_dom"/>
</dbReference>
<dbReference type="SUPFAM" id="SSF56112">
    <property type="entry name" value="Protein kinase-like (PK-like)"/>
    <property type="match status" value="1"/>
</dbReference>
<name>A0A8H2WE76_9AGAM</name>
<dbReference type="Pfam" id="PF07714">
    <property type="entry name" value="PK_Tyr_Ser-Thr"/>
    <property type="match status" value="1"/>
</dbReference>
<organism evidence="3 4">
    <name type="scientific">Rhizoctonia solani</name>
    <dbReference type="NCBI Taxonomy" id="456999"/>
    <lineage>
        <taxon>Eukaryota</taxon>
        <taxon>Fungi</taxon>
        <taxon>Dikarya</taxon>
        <taxon>Basidiomycota</taxon>
        <taxon>Agaricomycotina</taxon>
        <taxon>Agaricomycetes</taxon>
        <taxon>Cantharellales</taxon>
        <taxon>Ceratobasidiaceae</taxon>
        <taxon>Rhizoctonia</taxon>
    </lineage>
</organism>
<gene>
    <name evidence="3" type="ORF">RDB_LOCUS18468</name>
</gene>
<dbReference type="InterPro" id="IPR051681">
    <property type="entry name" value="Ser/Thr_Kinases-Pseudokinases"/>
</dbReference>